<name>A0A819U800_9BILA</name>
<reference evidence="1" key="1">
    <citation type="submission" date="2021-02" db="EMBL/GenBank/DDBJ databases">
        <authorList>
            <person name="Nowell W R."/>
        </authorList>
    </citation>
    <scope>NUCLEOTIDE SEQUENCE</scope>
</reference>
<dbReference type="InterPro" id="IPR038765">
    <property type="entry name" value="Papain-like_cys_pep_sf"/>
</dbReference>
<dbReference type="SUPFAM" id="SSF54001">
    <property type="entry name" value="Cysteine proteinases"/>
    <property type="match status" value="1"/>
</dbReference>
<comment type="caution">
    <text evidence="1">The sequence shown here is derived from an EMBL/GenBank/DDBJ whole genome shotgun (WGS) entry which is preliminary data.</text>
</comment>
<dbReference type="Proteomes" id="UP000663823">
    <property type="component" value="Unassembled WGS sequence"/>
</dbReference>
<dbReference type="Gene3D" id="3.90.70.10">
    <property type="entry name" value="Cysteine proteinases"/>
    <property type="match status" value="1"/>
</dbReference>
<gene>
    <name evidence="1" type="ORF">OTI717_LOCUS33512</name>
</gene>
<dbReference type="EMBL" id="CAJOAX010011111">
    <property type="protein sequence ID" value="CAF4087494.1"/>
    <property type="molecule type" value="Genomic_DNA"/>
</dbReference>
<evidence type="ECO:0000313" key="2">
    <source>
        <dbReference type="Proteomes" id="UP000663823"/>
    </source>
</evidence>
<organism evidence="1 2">
    <name type="scientific">Rotaria sordida</name>
    <dbReference type="NCBI Taxonomy" id="392033"/>
    <lineage>
        <taxon>Eukaryota</taxon>
        <taxon>Metazoa</taxon>
        <taxon>Spiralia</taxon>
        <taxon>Gnathifera</taxon>
        <taxon>Rotifera</taxon>
        <taxon>Eurotatoria</taxon>
        <taxon>Bdelloidea</taxon>
        <taxon>Philodinida</taxon>
        <taxon>Philodinidae</taxon>
        <taxon>Rotaria</taxon>
    </lineage>
</organism>
<evidence type="ECO:0008006" key="3">
    <source>
        <dbReference type="Google" id="ProtNLM"/>
    </source>
</evidence>
<sequence length="80" mass="9206">MPYKENLRQFFSDHVLYSNDQLPPKVDLRPDMTPVEDQSRIGSCSANSLAGAYEYLLKKVNGSNIDMSRLFIYYNGRAKK</sequence>
<evidence type="ECO:0000313" key="1">
    <source>
        <dbReference type="EMBL" id="CAF4087494.1"/>
    </source>
</evidence>
<protein>
    <recommendedName>
        <fullName evidence="3">Peptidase C1A papain C-terminal domain-containing protein</fullName>
    </recommendedName>
</protein>
<dbReference type="AlphaFoldDB" id="A0A819U800"/>
<proteinExistence type="predicted"/>
<accession>A0A819U800</accession>